<feature type="transmembrane region" description="Helical" evidence="1">
    <location>
        <begin position="315"/>
        <end position="334"/>
    </location>
</feature>
<feature type="transmembrane region" description="Helical" evidence="1">
    <location>
        <begin position="115"/>
        <end position="138"/>
    </location>
</feature>
<protein>
    <submittedName>
        <fullName evidence="2">ABC-type transport system involved in multi-copper enzyme maturation permease subunit</fullName>
    </submittedName>
</protein>
<sequence>MSTFLSGIWVILTLELRQRVRGVSSYVLLGSYVVILAIVTVLLTIAYAGFGESNLGDAAGAGVYSAIIYFVLLLGTLVAPALSGNAINGDRDAGTLATTQITLISTWQLVLGKFVAAWITALAFLVVSLPFILYASFLGGLSPVTVLVSTLVLAVELGVVAAIGVGLSGILTRPLFSIVLTYLTVAALSVGTLIAFGLGGLAVQTTTTTTYIYGVDYDSQGRATECADPEFYESQAPRFDLFWGVLVANPYVLLADAVPTTYDQAGYPQDLFGSIKYSVRQVQIPPSDTYYDECSREVENIPSAREVIDSTVPGWFVGLVLHLALAAGALIWAWSRTNTPTGRLPKGSRVA</sequence>
<name>A0A841AKU7_9MICO</name>
<evidence type="ECO:0000313" key="3">
    <source>
        <dbReference type="Proteomes" id="UP000536685"/>
    </source>
</evidence>
<evidence type="ECO:0000256" key="1">
    <source>
        <dbReference type="SAM" id="Phobius"/>
    </source>
</evidence>
<dbReference type="Proteomes" id="UP000536685">
    <property type="component" value="Unassembled WGS sequence"/>
</dbReference>
<dbReference type="EMBL" id="JACHMJ010000001">
    <property type="protein sequence ID" value="MBB5842273.1"/>
    <property type="molecule type" value="Genomic_DNA"/>
</dbReference>
<keyword evidence="3" id="KW-1185">Reference proteome</keyword>
<keyword evidence="1" id="KW-0472">Membrane</keyword>
<feature type="transmembrane region" description="Helical" evidence="1">
    <location>
        <begin position="62"/>
        <end position="82"/>
    </location>
</feature>
<proteinExistence type="predicted"/>
<keyword evidence="1" id="KW-1133">Transmembrane helix</keyword>
<keyword evidence="1" id="KW-0812">Transmembrane</keyword>
<organism evidence="2 3">
    <name type="scientific">Conyzicola lurida</name>
    <dbReference type="NCBI Taxonomy" id="1172621"/>
    <lineage>
        <taxon>Bacteria</taxon>
        <taxon>Bacillati</taxon>
        <taxon>Actinomycetota</taxon>
        <taxon>Actinomycetes</taxon>
        <taxon>Micrococcales</taxon>
        <taxon>Microbacteriaceae</taxon>
        <taxon>Conyzicola</taxon>
    </lineage>
</organism>
<feature type="transmembrane region" description="Helical" evidence="1">
    <location>
        <begin position="179"/>
        <end position="203"/>
    </location>
</feature>
<gene>
    <name evidence="2" type="ORF">HD599_000596</name>
</gene>
<comment type="caution">
    <text evidence="2">The sequence shown here is derived from an EMBL/GenBank/DDBJ whole genome shotgun (WGS) entry which is preliminary data.</text>
</comment>
<evidence type="ECO:0000313" key="2">
    <source>
        <dbReference type="EMBL" id="MBB5842273.1"/>
    </source>
</evidence>
<accession>A0A841AKU7</accession>
<reference evidence="2 3" key="1">
    <citation type="submission" date="2020-08" db="EMBL/GenBank/DDBJ databases">
        <title>Sequencing the genomes of 1000 actinobacteria strains.</title>
        <authorList>
            <person name="Klenk H.-P."/>
        </authorList>
    </citation>
    <scope>NUCLEOTIDE SEQUENCE [LARGE SCALE GENOMIC DNA]</scope>
    <source>
        <strain evidence="2 3">DSM 105784</strain>
    </source>
</reference>
<feature type="transmembrane region" description="Helical" evidence="1">
    <location>
        <begin position="26"/>
        <end position="50"/>
    </location>
</feature>
<dbReference type="AlphaFoldDB" id="A0A841AKU7"/>
<feature type="transmembrane region" description="Helical" evidence="1">
    <location>
        <begin position="144"/>
        <end position="167"/>
    </location>
</feature>
<dbReference type="RefSeq" id="WP_184233514.1">
    <property type="nucleotide sequence ID" value="NZ_JACHMJ010000001.1"/>
</dbReference>